<dbReference type="PANTHER" id="PTHR24179:SF21">
    <property type="entry name" value="MYOSIN BINDING SUBUNIT, ISOFORM O"/>
    <property type="match status" value="1"/>
</dbReference>
<feature type="region of interest" description="Disordered" evidence="8">
    <location>
        <begin position="1269"/>
        <end position="1311"/>
    </location>
</feature>
<reference evidence="10" key="3">
    <citation type="submission" date="2020-05" db="UniProtKB">
        <authorList>
            <consortium name="EnsemblMetazoa"/>
        </authorList>
    </citation>
    <scope>IDENTIFICATION</scope>
    <source>
        <strain evidence="10">PEST</strain>
    </source>
</reference>
<name>A0A1S4GTH9_ANOGA</name>
<feature type="compositionally biased region" description="Low complexity" evidence="8">
    <location>
        <begin position="479"/>
        <end position="496"/>
    </location>
</feature>
<evidence type="ECO:0000256" key="3">
    <source>
        <dbReference type="ARBA" id="ARBA00022737"/>
    </source>
</evidence>
<feature type="region of interest" description="Disordered" evidence="8">
    <location>
        <begin position="1360"/>
        <end position="1659"/>
    </location>
</feature>
<feature type="region of interest" description="Disordered" evidence="8">
    <location>
        <begin position="980"/>
        <end position="1143"/>
    </location>
</feature>
<feature type="compositionally biased region" description="Polar residues" evidence="8">
    <location>
        <begin position="514"/>
        <end position="525"/>
    </location>
</feature>
<dbReference type="Gene3D" id="6.10.140.390">
    <property type="match status" value="1"/>
</dbReference>
<dbReference type="InterPro" id="IPR002110">
    <property type="entry name" value="Ankyrin_rpt"/>
</dbReference>
<dbReference type="VEuPathDB" id="VectorBase:AGAMI1_011888"/>
<evidence type="ECO:0000256" key="5">
    <source>
        <dbReference type="ARBA" id="ARBA00038386"/>
    </source>
</evidence>
<dbReference type="SUPFAM" id="SSF48403">
    <property type="entry name" value="Ankyrin repeat"/>
    <property type="match status" value="1"/>
</dbReference>
<keyword evidence="4" id="KW-0963">Cytoplasm</keyword>
<comment type="similarity">
    <text evidence="5">Belongs to the NRARP family.</text>
</comment>
<keyword evidence="4" id="KW-0206">Cytoskeleton</keyword>
<feature type="compositionally biased region" description="Basic and acidic residues" evidence="8">
    <location>
        <begin position="1567"/>
        <end position="1580"/>
    </location>
</feature>
<feature type="compositionally biased region" description="Basic and acidic residues" evidence="8">
    <location>
        <begin position="323"/>
        <end position="338"/>
    </location>
</feature>
<dbReference type="Proteomes" id="UP000007062">
    <property type="component" value="Chromosome 2L"/>
</dbReference>
<feature type="compositionally biased region" description="Acidic residues" evidence="8">
    <location>
        <begin position="369"/>
        <end position="424"/>
    </location>
</feature>
<feature type="compositionally biased region" description="Low complexity" evidence="8">
    <location>
        <begin position="983"/>
        <end position="997"/>
    </location>
</feature>
<dbReference type="InterPro" id="IPR051226">
    <property type="entry name" value="PP1_Regulatory_Subunit"/>
</dbReference>
<dbReference type="EnsemblMetazoa" id="AGAP006665-RB">
    <property type="protein sequence ID" value="AGAP006665-PB"/>
    <property type="gene ID" value="AGAP006665"/>
</dbReference>
<evidence type="ECO:0000256" key="6">
    <source>
        <dbReference type="PROSITE-ProRule" id="PRU00023"/>
    </source>
</evidence>
<feature type="compositionally biased region" description="Polar residues" evidence="8">
    <location>
        <begin position="860"/>
        <end position="874"/>
    </location>
</feature>
<feature type="repeat" description="ANK" evidence="6">
    <location>
        <begin position="111"/>
        <end position="143"/>
    </location>
</feature>
<feature type="compositionally biased region" description="Basic residues" evidence="8">
    <location>
        <begin position="293"/>
        <end position="302"/>
    </location>
</feature>
<dbReference type="PROSITE" id="PS50297">
    <property type="entry name" value="ANK_REP_REGION"/>
    <property type="match status" value="4"/>
</dbReference>
<dbReference type="GO" id="GO:0004857">
    <property type="term" value="F:enzyme inhibitor activity"/>
    <property type="evidence" value="ECO:0000318"/>
    <property type="project" value="GO_Central"/>
</dbReference>
<feature type="compositionally biased region" description="Low complexity" evidence="8">
    <location>
        <begin position="715"/>
        <end position="777"/>
    </location>
</feature>
<feature type="compositionally biased region" description="Acidic residues" evidence="8">
    <location>
        <begin position="466"/>
        <end position="478"/>
    </location>
</feature>
<evidence type="ECO:0000256" key="1">
    <source>
        <dbReference type="ARBA" id="ARBA00004245"/>
    </source>
</evidence>
<feature type="compositionally biased region" description="Low complexity" evidence="8">
    <location>
        <begin position="1211"/>
        <end position="1228"/>
    </location>
</feature>
<feature type="region of interest" description="Disordered" evidence="8">
    <location>
        <begin position="1156"/>
        <end position="1239"/>
    </location>
</feature>
<evidence type="ECO:0000256" key="8">
    <source>
        <dbReference type="SAM" id="MobiDB-lite"/>
    </source>
</evidence>
<feature type="compositionally biased region" description="Low complexity" evidence="8">
    <location>
        <begin position="1380"/>
        <end position="1400"/>
    </location>
</feature>
<feature type="compositionally biased region" description="Polar residues" evidence="8">
    <location>
        <begin position="1581"/>
        <end position="1590"/>
    </location>
</feature>
<dbReference type="GO" id="GO:0019901">
    <property type="term" value="F:protein kinase binding"/>
    <property type="evidence" value="ECO:0007669"/>
    <property type="project" value="InterPro"/>
</dbReference>
<accession>A0A1S4GTH9</accession>
<dbReference type="InterPro" id="IPR036770">
    <property type="entry name" value="Ankyrin_rpt-contain_sf"/>
</dbReference>
<feature type="compositionally biased region" description="Polar residues" evidence="8">
    <location>
        <begin position="641"/>
        <end position="650"/>
    </location>
</feature>
<dbReference type="Pfam" id="PF15898">
    <property type="entry name" value="PRKG1_interact"/>
    <property type="match status" value="1"/>
</dbReference>
<proteinExistence type="inferred from homology"/>
<feature type="compositionally biased region" description="Polar residues" evidence="8">
    <location>
        <begin position="1443"/>
        <end position="1456"/>
    </location>
</feature>
<feature type="compositionally biased region" description="Polar residues" evidence="8">
    <location>
        <begin position="1637"/>
        <end position="1652"/>
    </location>
</feature>
<feature type="compositionally biased region" description="Low complexity" evidence="8">
    <location>
        <begin position="539"/>
        <end position="550"/>
    </location>
</feature>
<feature type="coiled-coil region" evidence="7">
    <location>
        <begin position="1668"/>
        <end position="1754"/>
    </location>
</feature>
<keyword evidence="6" id="KW-0040">ANK repeat</keyword>
<feature type="compositionally biased region" description="Polar residues" evidence="8">
    <location>
        <begin position="1198"/>
        <end position="1210"/>
    </location>
</feature>
<dbReference type="GO" id="GO:0005856">
    <property type="term" value="C:cytoskeleton"/>
    <property type="evidence" value="ECO:0007669"/>
    <property type="project" value="UniProtKB-SubCell"/>
</dbReference>
<reference evidence="10 11" key="2">
    <citation type="journal article" date="2004" name="Trends Parasitol.">
        <title>The Anopheles gambiae genome: an update.</title>
        <authorList>
            <person name="Mongin E."/>
            <person name="Louis C."/>
            <person name="Holt R.A."/>
            <person name="Birney E."/>
            <person name="Collins F.H."/>
        </authorList>
    </citation>
    <scope>NUCLEOTIDE SEQUENCE [LARGE SCALE GENOMIC DNA]</scope>
    <source>
        <strain evidence="10 11">PEST</strain>
    </source>
</reference>
<feature type="compositionally biased region" description="Low complexity" evidence="8">
    <location>
        <begin position="794"/>
        <end position="811"/>
    </location>
</feature>
<dbReference type="GO" id="GO:0005737">
    <property type="term" value="C:cytoplasm"/>
    <property type="evidence" value="ECO:0000318"/>
    <property type="project" value="GO_Central"/>
</dbReference>
<feature type="region of interest" description="Disordered" evidence="8">
    <location>
        <begin position="290"/>
        <end position="559"/>
    </location>
</feature>
<feature type="compositionally biased region" description="Polar residues" evidence="8">
    <location>
        <begin position="1"/>
        <end position="11"/>
    </location>
</feature>
<feature type="domain" description="cGMP-dependent protein kinase interacting" evidence="9">
    <location>
        <begin position="1663"/>
        <end position="1760"/>
    </location>
</feature>
<feature type="compositionally biased region" description="Basic and acidic residues" evidence="8">
    <location>
        <begin position="1421"/>
        <end position="1441"/>
    </location>
</feature>
<feature type="compositionally biased region" description="Polar residues" evidence="8">
    <location>
        <begin position="832"/>
        <end position="842"/>
    </location>
</feature>
<sequence>MSLDNRNTSAQYKRAEQLKRWEESEMNKKLSGAPKSPSSRRIKFSSGCIFLAACVAGDKEEVEWLLKNGADIDTANVDGLTALHQACIDDNLDMVEFLVQKGADVNRKDNEGWTPLHATASCGFLSIARYLIENGADLASINSDGELAVDLANSDAMEDLIQHHLDEQGIDCEEARQAEERIMLSDATKWLRTDSPDCDKAHPKTGATAIHVAAAKGYIGVLKLLLEGRGDIDRQDVDGWTPLHAAAYWGQKEATQMLLNASADIDVQNYSGQLAIDIAQDDIVPLLKDARKNGKRTKRRPPSHGNRITDNFENSTETPTKVIRVEVKPIDSNKEKEAGGSVAVDYGDDDDGGENVAEALPESPQVAGDQEEEEAADEKDEEEDEETMDDTVDEALEEEEEVEEEEVEEEEEEEEEDAEEEEEQQEHVSAQASRPGEDVTDSSIGSVPYQQVLPSPAQINQTKDAESEEEEEEEEEENGSVSSEPYSSSNPSADSSMTESETDELLPRPVPIISRSTPVPLTTQIVAPKPRVTEPPVPSNNAAPAIANNPAAPPTAPWRRARAVPTPVPRQFYEEAQQPPADDVVDYANLVFTSKRNLSEKENKPTEPDVILRRTQSFESDEKFYQRYAELRARIQANSCPHTILPSTPINTKTSTASNNNNNSSNNNNNNNNSTTTTTTATTPASNISSYLVQRSASLKDHRTLRKTTSNLVLGSTTTSPSSATGPASGATTNLVPPAATGTGAANNTTGSTTGSSGAVSPPTSPSGTPTTTPTAGQIRSSIPTPITLNSHKNTTMSNNTDNSSSTTTTTPFGDRYRKRYEDQPETVRKPSATNSTVANDHTSSTTTSAPEAADHTAHETTLTPATGPETNKNHSLFELNRKYIEQAQKTKINNERNKFLSSLNEKRQQQLQEQQQQQQEQQQQRRQQPAEQPRGGGRYDGRPGKPEASQEEASFEEPAAVKLIMPSYTAAPAPTAVLEQQPPAGTTPVTTTSPSSNKLSPGNIFKNFFKSFVPPTRDEESETQRKAHAKRVRETRRSTQGVTLDEIKSAEQLVKKKNATGTGNENDTMAPATATATTTTTTTPSSPSSLSSTASPSFTNDRVPAVGSTGDQQQQQQGSNHVTEASAAHDATGGGVGGGSTKVEEIAVSASFTLAAPGSSLDDGGDGGGGGGGGGGHRRHRRSVTGMDEEEEDDSKVTVSYTISAPVRQSSPSPRAVASAAAVSNSKESADPLDGTGAGDVPAVTATFHVPAAASEPMVATSATIRTSSGAAGGVVSNSDSNTTTTTTTTNTSNSNNNNNTSASSNTNHNTAATTYTKRSLFDIDNANSLTLAEKLRHEANKYAIAAVADGDLDSHLVGRVPASNSGTTNSGGGGGGESNSTSTNAPADNSAASAGAAVPPSPTLRKAEPATTTTTGVTAERRPSWRLKVDGGSKFKLEDASTPNAATQSSSVASGGSVYEPSGPANQAPEHGLTTTKLTSSSALAQRRAQQQNGDSSSTATTGTTSSSVASSRPLSAPASGLAAGEQYNRVPGSAVTAAGEQQTGAAATDPNSPLHHLRRPPKSAGEENKENDKENDSRSTAQATQAVIQRRRRQKRRSTGVVSVGMEDLDPDRQDSPVDGDEKETGSERGRSRVGSTASELDTANQPQDSTRENGGDCIDYKALYEQEKADNDKLKMALRKKDEEVVTLKAALDRFTTATTKNNSLSELEKRERRAMERKMSEMEEELKLLEALRTENQRLKDENGALIRVISKLSR</sequence>
<dbReference type="EMBL" id="AAAB01008960">
    <property type="status" value="NOT_ANNOTATED_CDS"/>
    <property type="molecule type" value="Genomic_DNA"/>
</dbReference>
<feature type="repeat" description="ANK" evidence="6">
    <location>
        <begin position="238"/>
        <end position="270"/>
    </location>
</feature>
<feature type="region of interest" description="Disordered" evidence="8">
    <location>
        <begin position="641"/>
        <end position="687"/>
    </location>
</feature>
<feature type="compositionally biased region" description="Low complexity" evidence="8">
    <location>
        <begin position="651"/>
        <end position="687"/>
    </location>
</feature>
<dbReference type="GO" id="GO:0048812">
    <property type="term" value="P:neuron projection morphogenesis"/>
    <property type="evidence" value="ECO:0000318"/>
    <property type="project" value="GO_Central"/>
</dbReference>
<dbReference type="Pfam" id="PF12796">
    <property type="entry name" value="Ank_2"/>
    <property type="match status" value="2"/>
</dbReference>
<feature type="region of interest" description="Disordered" evidence="8">
    <location>
        <begin position="1"/>
        <end position="41"/>
    </location>
</feature>
<feature type="compositionally biased region" description="Polar residues" evidence="8">
    <location>
        <begin position="441"/>
        <end position="462"/>
    </location>
</feature>
<dbReference type="FunFam" id="1.25.40.20:FF:000007">
    <property type="entry name" value="Phosphatase 1 regulatory subunit 12A"/>
    <property type="match status" value="1"/>
</dbReference>
<feature type="compositionally biased region" description="Basic and acidic residues" evidence="8">
    <location>
        <begin position="1017"/>
        <end position="1026"/>
    </location>
</feature>
<feature type="compositionally biased region" description="Basic and acidic residues" evidence="8">
    <location>
        <begin position="820"/>
        <end position="829"/>
    </location>
</feature>
<evidence type="ECO:0000256" key="7">
    <source>
        <dbReference type="SAM" id="Coils"/>
    </source>
</evidence>
<evidence type="ECO:0000313" key="10">
    <source>
        <dbReference type="EnsemblMetazoa" id="AGAP006665-PB"/>
    </source>
</evidence>
<dbReference type="InterPro" id="IPR031775">
    <property type="entry name" value="PRKG1_interact"/>
</dbReference>
<dbReference type="Gene3D" id="1.25.40.20">
    <property type="entry name" value="Ankyrin repeat-containing domain"/>
    <property type="match status" value="2"/>
</dbReference>
<feature type="compositionally biased region" description="Low complexity" evidence="8">
    <location>
        <begin position="1071"/>
        <end position="1098"/>
    </location>
</feature>
<feature type="compositionally biased region" description="Low complexity" evidence="8">
    <location>
        <begin position="1537"/>
        <end position="1551"/>
    </location>
</feature>
<feature type="compositionally biased region" description="Polar residues" evidence="8">
    <location>
        <begin position="778"/>
        <end position="793"/>
    </location>
</feature>
<feature type="compositionally biased region" description="Basic residues" evidence="8">
    <location>
        <begin position="1592"/>
        <end position="1601"/>
    </location>
</feature>
<dbReference type="PROSITE" id="PS50088">
    <property type="entry name" value="ANK_REPEAT"/>
    <property type="match status" value="4"/>
</dbReference>
<feature type="compositionally biased region" description="Basic and acidic residues" evidence="8">
    <location>
        <begin position="13"/>
        <end position="28"/>
    </location>
</feature>
<dbReference type="HOGENOM" id="CLU_000134_54_0_1"/>
<feature type="region of interest" description="Disordered" evidence="8">
    <location>
        <begin position="699"/>
        <end position="874"/>
    </location>
</feature>
<comment type="subcellular location">
    <subcellularLocation>
        <location evidence="1">Cytoplasm</location>
        <location evidence="1">Cytoskeleton</location>
    </subcellularLocation>
</comment>
<reference evidence="10 11" key="1">
    <citation type="journal article" date="2002" name="Science">
        <title>The genome sequence of the malaria mosquito Anopheles gambiae.</title>
        <authorList>
            <person name="Holt R.A."/>
            <person name="Subramanian G.M."/>
            <person name="Halpern A."/>
            <person name="Sutton G.G."/>
            <person name="Charlab R."/>
            <person name="Nusskern D.R."/>
            <person name="Wincker P."/>
            <person name="Clark A.G."/>
            <person name="Ribeiro J.M."/>
            <person name="Wides R."/>
            <person name="Salzberg S.L."/>
            <person name="Loftus B."/>
            <person name="Yandell M."/>
            <person name="Majoros W.H."/>
            <person name="Rusch D.B."/>
            <person name="Lai Z."/>
            <person name="Kraft C.L."/>
            <person name="Abril J.F."/>
            <person name="Anthouard V."/>
            <person name="Arensburger P."/>
            <person name="Atkinson P.W."/>
            <person name="Baden H."/>
            <person name="de Berardinis V."/>
            <person name="Baldwin D."/>
            <person name="Benes V."/>
            <person name="Biedler J."/>
            <person name="Blass C."/>
            <person name="Bolanos R."/>
            <person name="Boscus D."/>
            <person name="Barnstead M."/>
            <person name="Cai S."/>
            <person name="Center A."/>
            <person name="Chaturverdi K."/>
            <person name="Christophides G.K."/>
            <person name="Chrystal M.A."/>
            <person name="Clamp M."/>
            <person name="Cravchik A."/>
            <person name="Curwen V."/>
            <person name="Dana A."/>
            <person name="Delcher A."/>
            <person name="Dew I."/>
            <person name="Evans C.A."/>
            <person name="Flanigan M."/>
            <person name="Grundschober-Freimoser A."/>
            <person name="Friedli L."/>
            <person name="Gu Z."/>
            <person name="Guan P."/>
            <person name="Guigo R."/>
            <person name="Hillenmeyer M.E."/>
            <person name="Hladun S.L."/>
            <person name="Hogan J.R."/>
            <person name="Hong Y.S."/>
            <person name="Hoover J."/>
            <person name="Jaillon O."/>
            <person name="Ke Z."/>
            <person name="Kodira C."/>
            <person name="Kokoza E."/>
            <person name="Koutsos A."/>
            <person name="Letunic I."/>
            <person name="Levitsky A."/>
            <person name="Liang Y."/>
            <person name="Lin J.J."/>
            <person name="Lobo N.F."/>
            <person name="Lopez J.R."/>
            <person name="Malek J.A."/>
            <person name="McIntosh T.C."/>
            <person name="Meister S."/>
            <person name="Miller J."/>
            <person name="Mobarry C."/>
            <person name="Mongin E."/>
            <person name="Murphy S.D."/>
            <person name="O'Brochta D.A."/>
            <person name="Pfannkoch C."/>
            <person name="Qi R."/>
            <person name="Regier M.A."/>
            <person name="Remington K."/>
            <person name="Shao H."/>
            <person name="Sharakhova M.V."/>
            <person name="Sitter C.D."/>
            <person name="Shetty J."/>
            <person name="Smith T.J."/>
            <person name="Strong R."/>
            <person name="Sun J."/>
            <person name="Thomasova D."/>
            <person name="Ton L.Q."/>
            <person name="Topalis P."/>
            <person name="Tu Z."/>
            <person name="Unger M.F."/>
            <person name="Walenz B."/>
            <person name="Wang A."/>
            <person name="Wang J."/>
            <person name="Wang M."/>
            <person name="Wang X."/>
            <person name="Woodford K.J."/>
            <person name="Wortman J.R."/>
            <person name="Wu M."/>
            <person name="Yao A."/>
            <person name="Zdobnov E.M."/>
            <person name="Zhang H."/>
            <person name="Zhao Q."/>
            <person name="Zhao S."/>
            <person name="Zhu S.C."/>
            <person name="Zhimulev I."/>
            <person name="Coluzzi M."/>
            <person name="della Torre A."/>
            <person name="Roth C.W."/>
            <person name="Louis C."/>
            <person name="Kalush F."/>
            <person name="Mural R.J."/>
            <person name="Myers E.W."/>
            <person name="Adams M.D."/>
            <person name="Smith H.O."/>
            <person name="Broder S."/>
            <person name="Gardner M.J."/>
            <person name="Fraser C.M."/>
            <person name="Birney E."/>
            <person name="Bork P."/>
            <person name="Brey P.T."/>
            <person name="Venter J.C."/>
            <person name="Weissenbach J."/>
            <person name="Kafatos F.C."/>
            <person name="Collins F.H."/>
            <person name="Hoffman S.L."/>
        </authorList>
    </citation>
    <scope>NUCLEOTIDE SEQUENCE [LARGE SCALE GENOMIC DNA]</scope>
    <source>
        <strain evidence="10 11">PEST</strain>
    </source>
</reference>
<dbReference type="PANTHER" id="PTHR24179">
    <property type="entry name" value="PROTEIN PHOSPHATASE 1 REGULATORY SUBUNIT 12"/>
    <property type="match status" value="1"/>
</dbReference>
<keyword evidence="11" id="KW-1185">Reference proteome</keyword>
<feature type="repeat" description="ANK" evidence="6">
    <location>
        <begin position="78"/>
        <end position="110"/>
    </location>
</feature>
<keyword evidence="2" id="KW-0217">Developmental protein</keyword>
<feature type="repeat" description="ANK" evidence="6">
    <location>
        <begin position="205"/>
        <end position="237"/>
    </location>
</feature>
<keyword evidence="7" id="KW-0175">Coiled coil</keyword>
<keyword evidence="3" id="KW-0677">Repeat</keyword>
<feature type="compositionally biased region" description="Gly residues" evidence="8">
    <location>
        <begin position="1167"/>
        <end position="1176"/>
    </location>
</feature>
<evidence type="ECO:0000259" key="9">
    <source>
        <dbReference type="Pfam" id="PF15898"/>
    </source>
</evidence>
<dbReference type="FunFam" id="1.25.40.20:FF:000198">
    <property type="entry name" value="Myosin binding subunit, isoform P"/>
    <property type="match status" value="1"/>
</dbReference>
<dbReference type="GO" id="GO:0017020">
    <property type="term" value="F:myosin phosphatase regulator activity"/>
    <property type="evidence" value="ECO:0000318"/>
    <property type="project" value="GO_Central"/>
</dbReference>
<feature type="compositionally biased region" description="Low complexity" evidence="8">
    <location>
        <begin position="1475"/>
        <end position="1526"/>
    </location>
</feature>
<dbReference type="Gene3D" id="6.10.250.1820">
    <property type="match status" value="1"/>
</dbReference>
<evidence type="ECO:0000313" key="11">
    <source>
        <dbReference type="Proteomes" id="UP000007062"/>
    </source>
</evidence>
<evidence type="ECO:0000256" key="4">
    <source>
        <dbReference type="ARBA" id="ARBA00023212"/>
    </source>
</evidence>
<protein>
    <submittedName>
        <fullName evidence="10">cGMP-dependent protein kinase interacting domain-containing protein</fullName>
    </submittedName>
</protein>
<feature type="compositionally biased region" description="Polar residues" evidence="8">
    <location>
        <begin position="306"/>
        <end position="319"/>
    </location>
</feature>
<feature type="compositionally biased region" description="Low complexity" evidence="8">
    <location>
        <begin position="910"/>
        <end position="934"/>
    </location>
</feature>
<organism evidence="10 11">
    <name type="scientific">Anopheles gambiae</name>
    <name type="common">African malaria mosquito</name>
    <dbReference type="NCBI Taxonomy" id="7165"/>
    <lineage>
        <taxon>Eukaryota</taxon>
        <taxon>Metazoa</taxon>
        <taxon>Ecdysozoa</taxon>
        <taxon>Arthropoda</taxon>
        <taxon>Hexapoda</taxon>
        <taxon>Insecta</taxon>
        <taxon>Pterygota</taxon>
        <taxon>Neoptera</taxon>
        <taxon>Endopterygota</taxon>
        <taxon>Diptera</taxon>
        <taxon>Nematocera</taxon>
        <taxon>Culicoidea</taxon>
        <taxon>Culicidae</taxon>
        <taxon>Anophelinae</taxon>
        <taxon>Anopheles</taxon>
    </lineage>
</organism>
<feature type="region of interest" description="Disordered" evidence="8">
    <location>
        <begin position="906"/>
        <end position="956"/>
    </location>
</feature>
<dbReference type="SMART" id="SM00248">
    <property type="entry name" value="ANK"/>
    <property type="match status" value="5"/>
</dbReference>
<evidence type="ECO:0000256" key="2">
    <source>
        <dbReference type="ARBA" id="ARBA00022473"/>
    </source>
</evidence>
<dbReference type="CDD" id="cd21930">
    <property type="entry name" value="IPD_PPP1R12"/>
    <property type="match status" value="1"/>
</dbReference>